<proteinExistence type="predicted"/>
<sequence length="85" mass="10420">MTEEQQEALAERCLRLWPEKWRYNCRERWGMDDVPFWRAVDITRSDYATENNLDLQRAVRALPIKNEDKERREWNQTFFVQGSLL</sequence>
<organism evidence="1">
    <name type="scientific">uncultured Caudovirales phage</name>
    <dbReference type="NCBI Taxonomy" id="2100421"/>
    <lineage>
        <taxon>Viruses</taxon>
        <taxon>Duplodnaviria</taxon>
        <taxon>Heunggongvirae</taxon>
        <taxon>Uroviricota</taxon>
        <taxon>Caudoviricetes</taxon>
        <taxon>Peduoviridae</taxon>
        <taxon>Maltschvirus</taxon>
        <taxon>Maltschvirus maltsch</taxon>
    </lineage>
</organism>
<name>A0A6J5M1D9_9CAUD</name>
<reference evidence="1" key="1">
    <citation type="submission" date="2020-04" db="EMBL/GenBank/DDBJ databases">
        <authorList>
            <person name="Chiriac C."/>
            <person name="Salcher M."/>
            <person name="Ghai R."/>
            <person name="Kavagutti S V."/>
        </authorList>
    </citation>
    <scope>NUCLEOTIDE SEQUENCE</scope>
</reference>
<accession>A0A6J5M1D9</accession>
<evidence type="ECO:0000313" key="1">
    <source>
        <dbReference type="EMBL" id="CAB4140558.1"/>
    </source>
</evidence>
<protein>
    <submittedName>
        <fullName evidence="1">Uncharacterized protein</fullName>
    </submittedName>
</protein>
<gene>
    <name evidence="1" type="ORF">UFOVP398_50</name>
</gene>
<dbReference type="EMBL" id="LR796376">
    <property type="protein sequence ID" value="CAB4140558.1"/>
    <property type="molecule type" value="Genomic_DNA"/>
</dbReference>